<dbReference type="Pfam" id="PF00561">
    <property type="entry name" value="Abhydrolase_1"/>
    <property type="match status" value="1"/>
</dbReference>
<dbReference type="OrthoDB" id="7457040at2759"/>
<gene>
    <name evidence="5" type="ORF">MGL_1793</name>
</gene>
<name>A8Q1I5_MALGO</name>
<evidence type="ECO:0000256" key="1">
    <source>
        <dbReference type="ARBA" id="ARBA00038097"/>
    </source>
</evidence>
<evidence type="ECO:0000313" key="6">
    <source>
        <dbReference type="Proteomes" id="UP000008837"/>
    </source>
</evidence>
<evidence type="ECO:0000256" key="2">
    <source>
        <dbReference type="ARBA" id="ARBA00047591"/>
    </source>
</evidence>
<evidence type="ECO:0000256" key="3">
    <source>
        <dbReference type="ARBA" id="ARBA00048461"/>
    </source>
</evidence>
<dbReference type="ESTHER" id="malgo-a8q1i5">
    <property type="family name" value="CGI-58_ABHD5_ABHD4"/>
</dbReference>
<feature type="domain" description="AB hydrolase-1" evidence="4">
    <location>
        <begin position="179"/>
        <end position="454"/>
    </location>
</feature>
<dbReference type="OMA" id="FNQYQGS"/>
<dbReference type="InterPro" id="IPR000073">
    <property type="entry name" value="AB_hydrolase_1"/>
</dbReference>
<dbReference type="KEGG" id="mgl:MGL_1793"/>
<evidence type="ECO:0000313" key="5">
    <source>
        <dbReference type="EMBL" id="EDP43580.1"/>
    </source>
</evidence>
<dbReference type="RefSeq" id="XP_001730794.1">
    <property type="nucleotide sequence ID" value="XM_001730742.1"/>
</dbReference>
<dbReference type="GO" id="GO:0042171">
    <property type="term" value="F:lysophosphatidic acid acyltransferase activity"/>
    <property type="evidence" value="ECO:0007669"/>
    <property type="project" value="TreeGrafter"/>
</dbReference>
<dbReference type="InterPro" id="IPR029058">
    <property type="entry name" value="AB_hydrolase_fold"/>
</dbReference>
<comment type="catalytic activity">
    <reaction evidence="2">
        <text>a diacylglycerol + H2O = a monoacylglycerol + a fatty acid + H(+)</text>
        <dbReference type="Rhea" id="RHEA:32731"/>
        <dbReference type="ChEBI" id="CHEBI:15377"/>
        <dbReference type="ChEBI" id="CHEBI:15378"/>
        <dbReference type="ChEBI" id="CHEBI:17408"/>
        <dbReference type="ChEBI" id="CHEBI:18035"/>
        <dbReference type="ChEBI" id="CHEBI:28868"/>
    </reaction>
</comment>
<dbReference type="SUPFAM" id="SSF53474">
    <property type="entry name" value="alpha/beta-Hydrolases"/>
    <property type="match status" value="1"/>
</dbReference>
<dbReference type="GO" id="GO:0055088">
    <property type="term" value="P:lipid homeostasis"/>
    <property type="evidence" value="ECO:0007669"/>
    <property type="project" value="TreeGrafter"/>
</dbReference>
<dbReference type="FunCoup" id="A8Q1I5">
    <property type="interactions" value="139"/>
</dbReference>
<dbReference type="GO" id="GO:0006654">
    <property type="term" value="P:phosphatidic acid biosynthetic process"/>
    <property type="evidence" value="ECO:0007669"/>
    <property type="project" value="TreeGrafter"/>
</dbReference>
<comment type="similarity">
    <text evidence="1">Belongs to the peptidase S33 family. ABHD4/ABHD5 subfamily.</text>
</comment>
<dbReference type="AlphaFoldDB" id="A8Q1I5"/>
<dbReference type="GO" id="GO:0004623">
    <property type="term" value="F:phospholipase A2 activity"/>
    <property type="evidence" value="ECO:0007669"/>
    <property type="project" value="TreeGrafter"/>
</dbReference>
<proteinExistence type="inferred from homology"/>
<dbReference type="Proteomes" id="UP000008837">
    <property type="component" value="Unassembled WGS sequence"/>
</dbReference>
<reference evidence="5 6" key="1">
    <citation type="journal article" date="2007" name="Proc. Natl. Acad. Sci. U.S.A.">
        <title>Dandruff-associated Malassezia genomes reveal convergent and divergent virulence traits shared with plant and human fungal pathogens.</title>
        <authorList>
            <person name="Xu J."/>
            <person name="Saunders C.W."/>
            <person name="Hu P."/>
            <person name="Grant R.A."/>
            <person name="Boekhout T."/>
            <person name="Kuramae E.E."/>
            <person name="Kronstad J.W."/>
            <person name="Deangelis Y.M."/>
            <person name="Reeder N.L."/>
            <person name="Johnstone K.R."/>
            <person name="Leland M."/>
            <person name="Fieno A.M."/>
            <person name="Begley W.M."/>
            <person name="Sun Y."/>
            <person name="Lacey M.P."/>
            <person name="Chaudhary T."/>
            <person name="Keough T."/>
            <person name="Chu L."/>
            <person name="Sears R."/>
            <person name="Yuan B."/>
            <person name="Dawson T.L.Jr."/>
        </authorList>
    </citation>
    <scope>NUCLEOTIDE SEQUENCE [LARGE SCALE GENOMIC DNA]</scope>
    <source>
        <strain evidence="6">ATCC MYA-4612 / CBS 7966</strain>
    </source>
</reference>
<protein>
    <recommendedName>
        <fullName evidence="4">AB hydrolase-1 domain-containing protein</fullName>
    </recommendedName>
</protein>
<dbReference type="VEuPathDB" id="FungiDB:MGL_1793"/>
<accession>A8Q1I5</accession>
<evidence type="ECO:0000259" key="4">
    <source>
        <dbReference type="Pfam" id="PF00561"/>
    </source>
</evidence>
<keyword evidence="6" id="KW-1185">Reference proteome</keyword>
<dbReference type="GO" id="GO:0035965">
    <property type="term" value="P:cardiolipin acyl-chain remodeling"/>
    <property type="evidence" value="ECO:0007669"/>
    <property type="project" value="TreeGrafter"/>
</dbReference>
<organism evidence="5 6">
    <name type="scientific">Malassezia globosa (strain ATCC MYA-4612 / CBS 7966)</name>
    <name type="common">Dandruff-associated fungus</name>
    <dbReference type="NCBI Taxonomy" id="425265"/>
    <lineage>
        <taxon>Eukaryota</taxon>
        <taxon>Fungi</taxon>
        <taxon>Dikarya</taxon>
        <taxon>Basidiomycota</taxon>
        <taxon>Ustilaginomycotina</taxon>
        <taxon>Malasseziomycetes</taxon>
        <taxon>Malasseziales</taxon>
        <taxon>Malasseziaceae</taxon>
        <taxon>Malassezia</taxon>
    </lineage>
</organism>
<comment type="caution">
    <text evidence="5">The sequence shown here is derived from an EMBL/GenBank/DDBJ whole genome shotgun (WGS) entry which is preliminary data.</text>
</comment>
<dbReference type="GO" id="GO:0005743">
    <property type="term" value="C:mitochondrial inner membrane"/>
    <property type="evidence" value="ECO:0007669"/>
    <property type="project" value="TreeGrafter"/>
</dbReference>
<dbReference type="EMBL" id="AAYY01000006">
    <property type="protein sequence ID" value="EDP43580.1"/>
    <property type="molecule type" value="Genomic_DNA"/>
</dbReference>
<comment type="catalytic activity">
    <reaction evidence="3">
        <text>a monoacylglycerol + H2O = glycerol + a fatty acid + H(+)</text>
        <dbReference type="Rhea" id="RHEA:15245"/>
        <dbReference type="ChEBI" id="CHEBI:15377"/>
        <dbReference type="ChEBI" id="CHEBI:15378"/>
        <dbReference type="ChEBI" id="CHEBI:17408"/>
        <dbReference type="ChEBI" id="CHEBI:17754"/>
        <dbReference type="ChEBI" id="CHEBI:28868"/>
    </reaction>
</comment>
<dbReference type="PANTHER" id="PTHR42886">
    <property type="entry name" value="RE40534P-RELATED"/>
    <property type="match status" value="1"/>
</dbReference>
<dbReference type="InParanoid" id="A8Q1I5"/>
<dbReference type="STRING" id="425265.A8Q1I5"/>
<dbReference type="GeneID" id="5855101"/>
<sequence length="466" mass="51845">MSEDYSAAVLMMQDAVAPTLPSSIKPVPASLFASFMAWWGLSRQQTADAELFLYKKTGFFRSAQVANASKVNDDGPNSIAEAFAMQTTTSSTSSALQASSASSGLRNTSPTLQGNEFATIATQLGPHGKVGYMHSVNLSDGKHSPWSWKRRTPTQRYIHTVEIGTPKRKEERPDNEVSIVLVHGYGAGSAFFFRNLGALAKIPNTRLYALDWLGMGRSSRPSYSLGGKPRSMERVEASESFFLDALEEWRTKMHIDRMVLVGHSLGGYLSTAYALRFPERVSKLILVSPVGFHEGSLQDMMKHNPDKRAPRFGPRTIQFMSWLWDKNVSPFSILRFSTVLGPLLMGGYTRRRFGSLAQDELQSLHAYCHGIFTDHSSSEHCLADILAPGAFARRPMAQRVAPLKIPIVFLYGDHDWMDTCGAYQAREVLHEAGNNDVRIHTVKNAGHHLYLDNPSEFNELLEQGPW</sequence>
<dbReference type="Gene3D" id="3.40.50.1820">
    <property type="entry name" value="alpha/beta hydrolase"/>
    <property type="match status" value="1"/>
</dbReference>
<dbReference type="PANTHER" id="PTHR42886:SF29">
    <property type="entry name" value="PUMMELIG, ISOFORM A"/>
    <property type="match status" value="1"/>
</dbReference>